<name>A0A5B7CJE4_PORTR</name>
<dbReference type="EMBL" id="VSRR010000008">
    <property type="protein sequence ID" value="MPC07793.1"/>
    <property type="molecule type" value="Genomic_DNA"/>
</dbReference>
<proteinExistence type="predicted"/>
<dbReference type="Proteomes" id="UP000324222">
    <property type="component" value="Unassembled WGS sequence"/>
</dbReference>
<comment type="caution">
    <text evidence="1">The sequence shown here is derived from an EMBL/GenBank/DDBJ whole genome shotgun (WGS) entry which is preliminary data.</text>
</comment>
<protein>
    <submittedName>
        <fullName evidence="1">Uncharacterized protein</fullName>
    </submittedName>
</protein>
<organism evidence="1 2">
    <name type="scientific">Portunus trituberculatus</name>
    <name type="common">Swimming crab</name>
    <name type="synonym">Neptunus trituberculatus</name>
    <dbReference type="NCBI Taxonomy" id="210409"/>
    <lineage>
        <taxon>Eukaryota</taxon>
        <taxon>Metazoa</taxon>
        <taxon>Ecdysozoa</taxon>
        <taxon>Arthropoda</taxon>
        <taxon>Crustacea</taxon>
        <taxon>Multicrustacea</taxon>
        <taxon>Malacostraca</taxon>
        <taxon>Eumalacostraca</taxon>
        <taxon>Eucarida</taxon>
        <taxon>Decapoda</taxon>
        <taxon>Pleocyemata</taxon>
        <taxon>Brachyura</taxon>
        <taxon>Eubrachyura</taxon>
        <taxon>Portunoidea</taxon>
        <taxon>Portunidae</taxon>
        <taxon>Portuninae</taxon>
        <taxon>Portunus</taxon>
    </lineage>
</organism>
<gene>
    <name evidence="1" type="ORF">E2C01_000360</name>
</gene>
<evidence type="ECO:0000313" key="1">
    <source>
        <dbReference type="EMBL" id="MPC07793.1"/>
    </source>
</evidence>
<sequence length="73" mass="8120">MYDSEQVDKLPDARGGREAAAVRRYTVDKCLERGAPGPPHEAPSTVSMFSFPLMTPRSCSLVFIRCSEFEILV</sequence>
<dbReference type="AlphaFoldDB" id="A0A5B7CJE4"/>
<evidence type="ECO:0000313" key="2">
    <source>
        <dbReference type="Proteomes" id="UP000324222"/>
    </source>
</evidence>
<keyword evidence="2" id="KW-1185">Reference proteome</keyword>
<accession>A0A5B7CJE4</accession>
<reference evidence="1 2" key="1">
    <citation type="submission" date="2019-05" db="EMBL/GenBank/DDBJ databases">
        <title>Another draft genome of Portunus trituberculatus and its Hox gene families provides insights of decapod evolution.</title>
        <authorList>
            <person name="Jeong J.-H."/>
            <person name="Song I."/>
            <person name="Kim S."/>
            <person name="Choi T."/>
            <person name="Kim D."/>
            <person name="Ryu S."/>
            <person name="Kim W."/>
        </authorList>
    </citation>
    <scope>NUCLEOTIDE SEQUENCE [LARGE SCALE GENOMIC DNA]</scope>
    <source>
        <tissue evidence="1">Muscle</tissue>
    </source>
</reference>